<dbReference type="RefSeq" id="WP_052830512.1">
    <property type="nucleotide sequence ID" value="NZ_CP007142.1"/>
</dbReference>
<feature type="transmembrane region" description="Helical" evidence="1">
    <location>
        <begin position="226"/>
        <end position="246"/>
    </location>
</feature>
<keyword evidence="2" id="KW-0418">Kinase</keyword>
<dbReference type="PANTHER" id="PTHR31303">
    <property type="entry name" value="CTP-DEPENDENT DIACYLGLYCEROL KINASE 1"/>
    <property type="match status" value="1"/>
</dbReference>
<keyword evidence="1" id="KW-0812">Transmembrane</keyword>
<feature type="transmembrane region" description="Helical" evidence="1">
    <location>
        <begin position="386"/>
        <end position="405"/>
    </location>
</feature>
<feature type="transmembrane region" description="Helical" evidence="1">
    <location>
        <begin position="57"/>
        <end position="74"/>
    </location>
</feature>
<feature type="transmembrane region" description="Helical" evidence="1">
    <location>
        <begin position="331"/>
        <end position="351"/>
    </location>
</feature>
<reference evidence="2 3" key="1">
    <citation type="submission" date="2014-01" db="EMBL/GenBank/DDBJ databases">
        <title>Full genme sequencing of cellulolytic bacterium Gynuella sunshinyii YC6258T gen. nov., sp. nov.</title>
        <authorList>
            <person name="Khan H."/>
            <person name="Chung E.J."/>
            <person name="Chung Y.R."/>
        </authorList>
    </citation>
    <scope>NUCLEOTIDE SEQUENCE [LARGE SCALE GENOMIC DNA]</scope>
    <source>
        <strain evidence="2 3">YC6258</strain>
    </source>
</reference>
<evidence type="ECO:0000313" key="3">
    <source>
        <dbReference type="Proteomes" id="UP000032266"/>
    </source>
</evidence>
<dbReference type="STRING" id="1445510.YC6258_05099"/>
<evidence type="ECO:0000313" key="2">
    <source>
        <dbReference type="EMBL" id="AJQ97129.1"/>
    </source>
</evidence>
<feature type="transmembrane region" description="Helical" evidence="1">
    <location>
        <begin position="425"/>
        <end position="444"/>
    </location>
</feature>
<keyword evidence="1" id="KW-0472">Membrane</keyword>
<gene>
    <name evidence="2" type="ORF">YC6258_05099</name>
</gene>
<dbReference type="InterPro" id="IPR037997">
    <property type="entry name" value="Dgk1-like"/>
</dbReference>
<keyword evidence="2" id="KW-0808">Transferase</keyword>
<dbReference type="HOGENOM" id="CLU_049584_0_0_6"/>
<name>A0A0C5W3A7_9GAMM</name>
<proteinExistence type="predicted"/>
<dbReference type="GO" id="GO:0004143">
    <property type="term" value="F:ATP-dependent diacylglycerol kinase activity"/>
    <property type="evidence" value="ECO:0007669"/>
    <property type="project" value="InterPro"/>
</dbReference>
<evidence type="ECO:0000256" key="1">
    <source>
        <dbReference type="SAM" id="Phobius"/>
    </source>
</evidence>
<protein>
    <submittedName>
        <fullName evidence="2">Dolichol kinase</fullName>
    </submittedName>
</protein>
<keyword evidence="1" id="KW-1133">Transmembrane helix</keyword>
<sequence length="447" mass="49108">MNPWLGILIVLTALAGAFISTRLIERFLAPDPEVLRKLIHVEMGLVTVTFPWLFDRSWPVLLLALVSVSALTLLRRGMSLTRSLRGLLHGVERTSWGEMLFPVSVALVFVLADGDPLLYCVPILVLALADAVAALIGVYYGQNQFSTLEGNKSVEGSVAFFVVTFLCVHVSLLLFTVTGRVECLLIGLLMGVIVMMFEALAWHGLDNLFIPLATYALLNSYLEMDTTALTLRLAVIILLGALLWLWRRYSTMDASAQMGAGLFAYAAWSVGGVYWLGIPMLFFVLTMWFARQVRRQGRGNIHNVYALLGVTGPALFWLLLDDHQGGNDPLFAYMIVFACHITMLTISHAHYQLARLPAGIMGAAVIAGMMPVLLFCLGLRVFDLQLLQVLVVSAVALVLSGLLFLRLQPQLDNCPVTPERWLRQAGIAGGVSLLSWLALLITPGELL</sequence>
<feature type="transmembrane region" description="Helical" evidence="1">
    <location>
        <begin position="266"/>
        <end position="290"/>
    </location>
</feature>
<feature type="transmembrane region" description="Helical" evidence="1">
    <location>
        <begin position="118"/>
        <end position="138"/>
    </location>
</feature>
<dbReference type="Proteomes" id="UP000032266">
    <property type="component" value="Chromosome"/>
</dbReference>
<dbReference type="PANTHER" id="PTHR31303:SF1">
    <property type="entry name" value="CTP-DEPENDENT DIACYLGLYCEROL KINASE 1"/>
    <property type="match status" value="1"/>
</dbReference>
<keyword evidence="3" id="KW-1185">Reference proteome</keyword>
<dbReference type="OrthoDB" id="7062440at2"/>
<dbReference type="KEGG" id="gsn:YC6258_05099"/>
<organism evidence="2 3">
    <name type="scientific">Gynuella sunshinyii YC6258</name>
    <dbReference type="NCBI Taxonomy" id="1445510"/>
    <lineage>
        <taxon>Bacteria</taxon>
        <taxon>Pseudomonadati</taxon>
        <taxon>Pseudomonadota</taxon>
        <taxon>Gammaproteobacteria</taxon>
        <taxon>Oceanospirillales</taxon>
        <taxon>Saccharospirillaceae</taxon>
        <taxon>Gynuella</taxon>
    </lineage>
</organism>
<feature type="transmembrane region" description="Helical" evidence="1">
    <location>
        <begin position="358"/>
        <end position="380"/>
    </location>
</feature>
<feature type="transmembrane region" description="Helical" evidence="1">
    <location>
        <begin position="302"/>
        <end position="319"/>
    </location>
</feature>
<feature type="transmembrane region" description="Helical" evidence="1">
    <location>
        <begin position="184"/>
        <end position="205"/>
    </location>
</feature>
<dbReference type="EMBL" id="CP007142">
    <property type="protein sequence ID" value="AJQ97129.1"/>
    <property type="molecule type" value="Genomic_DNA"/>
</dbReference>
<accession>A0A0C5W3A7</accession>
<dbReference type="AlphaFoldDB" id="A0A0C5W3A7"/>
<feature type="transmembrane region" description="Helical" evidence="1">
    <location>
        <begin position="158"/>
        <end position="178"/>
    </location>
</feature>